<dbReference type="CDD" id="cd01392">
    <property type="entry name" value="HTH_LacI"/>
    <property type="match status" value="1"/>
</dbReference>
<dbReference type="PROSITE" id="PS50932">
    <property type="entry name" value="HTH_LACI_2"/>
    <property type="match status" value="1"/>
</dbReference>
<dbReference type="GO" id="GO:0003700">
    <property type="term" value="F:DNA-binding transcription factor activity"/>
    <property type="evidence" value="ECO:0007669"/>
    <property type="project" value="TreeGrafter"/>
</dbReference>
<dbReference type="PANTHER" id="PTHR30146:SF109">
    <property type="entry name" value="HTH-TYPE TRANSCRIPTIONAL REGULATOR GALS"/>
    <property type="match status" value="1"/>
</dbReference>
<sequence length="327" mass="35034">MATRAGTSTAVVSYVLNDGPRPVSEPLRMKVLAAIDELDYRLDHRARALRRPRRWRQIGLLVPDLTMPLFGDFVGRIEIAARTRDHLTMIGNTGYDPEREFEFATAFAEAGIDGLVVIGAANATETAKLCARERIPVVWMHNIRGGVAATIVGVDHVRAGALVTRHLVDVHDCRDVAFVGGYTEADVSHGDRETVRQRFAGVESVVGDVAHIPTDLTAAGAYAALTTFLRAASRAPRAVVAGTYGQTAATIRAVVDAGLNIPDDVRVVGFDGSGDDYGQFDVTAVQQPVDAITRDALSLLLDKPAVAPQPLEATLRIGNTCGCREGQ</sequence>
<dbReference type="SUPFAM" id="SSF47413">
    <property type="entry name" value="lambda repressor-like DNA-binding domains"/>
    <property type="match status" value="1"/>
</dbReference>
<dbReference type="GO" id="GO:0000976">
    <property type="term" value="F:transcription cis-regulatory region binding"/>
    <property type="evidence" value="ECO:0007669"/>
    <property type="project" value="TreeGrafter"/>
</dbReference>
<dbReference type="InterPro" id="IPR028082">
    <property type="entry name" value="Peripla_BP_I"/>
</dbReference>
<dbReference type="EMBL" id="JACKVK010000013">
    <property type="protein sequence ID" value="MCV7424000.1"/>
    <property type="molecule type" value="Genomic_DNA"/>
</dbReference>
<dbReference type="PANTHER" id="PTHR30146">
    <property type="entry name" value="LACI-RELATED TRANSCRIPTIONAL REPRESSOR"/>
    <property type="match status" value="1"/>
</dbReference>
<dbReference type="Pfam" id="PF00356">
    <property type="entry name" value="LacI"/>
    <property type="match status" value="1"/>
</dbReference>
<dbReference type="Proteomes" id="UP001141629">
    <property type="component" value="Unassembled WGS sequence"/>
</dbReference>
<dbReference type="InterPro" id="IPR000843">
    <property type="entry name" value="HTH_LacI"/>
</dbReference>
<evidence type="ECO:0000256" key="2">
    <source>
        <dbReference type="ARBA" id="ARBA00023125"/>
    </source>
</evidence>
<evidence type="ECO:0000259" key="4">
    <source>
        <dbReference type="PROSITE" id="PS50932"/>
    </source>
</evidence>
<comment type="caution">
    <text evidence="5">The sequence shown here is derived from an EMBL/GenBank/DDBJ whole genome shotgun (WGS) entry which is preliminary data.</text>
</comment>
<dbReference type="SMART" id="SM00354">
    <property type="entry name" value="HTH_LACI"/>
    <property type="match status" value="1"/>
</dbReference>
<accession>A0A9X2Z670</accession>
<evidence type="ECO:0000256" key="3">
    <source>
        <dbReference type="ARBA" id="ARBA00023163"/>
    </source>
</evidence>
<keyword evidence="2 5" id="KW-0238">DNA-binding</keyword>
<dbReference type="Gene3D" id="1.10.260.40">
    <property type="entry name" value="lambda repressor-like DNA-binding domains"/>
    <property type="match status" value="1"/>
</dbReference>
<protein>
    <submittedName>
        <fullName evidence="5">LacI family DNA-binding transcriptional regulator</fullName>
    </submittedName>
</protein>
<dbReference type="SUPFAM" id="SSF53822">
    <property type="entry name" value="Periplasmic binding protein-like I"/>
    <property type="match status" value="1"/>
</dbReference>
<evidence type="ECO:0000313" key="6">
    <source>
        <dbReference type="Proteomes" id="UP001141629"/>
    </source>
</evidence>
<reference evidence="5" key="1">
    <citation type="submission" date="2020-07" db="EMBL/GenBank/DDBJ databases">
        <authorList>
            <person name="Pettersson B.M.F."/>
            <person name="Behra P.R.K."/>
            <person name="Ramesh M."/>
            <person name="Das S."/>
            <person name="Dasgupta S."/>
            <person name="Kirsebom L.A."/>
        </authorList>
    </citation>
    <scope>NUCLEOTIDE SEQUENCE</scope>
    <source>
        <strain evidence="5">DSM 44838</strain>
    </source>
</reference>
<evidence type="ECO:0000256" key="1">
    <source>
        <dbReference type="ARBA" id="ARBA00023015"/>
    </source>
</evidence>
<dbReference type="Gene3D" id="3.40.50.2300">
    <property type="match status" value="2"/>
</dbReference>
<dbReference type="Pfam" id="PF13377">
    <property type="entry name" value="Peripla_BP_3"/>
    <property type="match status" value="1"/>
</dbReference>
<reference evidence="5" key="2">
    <citation type="journal article" date="2022" name="BMC Genomics">
        <title>Comparative genome analysis of mycobacteria focusing on tRNA and non-coding RNA.</title>
        <authorList>
            <person name="Behra P.R.K."/>
            <person name="Pettersson B.M.F."/>
            <person name="Ramesh M."/>
            <person name="Das S."/>
            <person name="Dasgupta S."/>
            <person name="Kirsebom L.A."/>
        </authorList>
    </citation>
    <scope>NUCLEOTIDE SEQUENCE</scope>
    <source>
        <strain evidence="5">DSM 44838</strain>
    </source>
</reference>
<dbReference type="InterPro" id="IPR046335">
    <property type="entry name" value="LacI/GalR-like_sensor"/>
</dbReference>
<name>A0A9X2Z670_9MYCO</name>
<keyword evidence="1" id="KW-0805">Transcription regulation</keyword>
<keyword evidence="3" id="KW-0804">Transcription</keyword>
<proteinExistence type="predicted"/>
<dbReference type="InterPro" id="IPR010982">
    <property type="entry name" value="Lambda_DNA-bd_dom_sf"/>
</dbReference>
<feature type="domain" description="HTH lacI-type" evidence="4">
    <location>
        <begin position="1"/>
        <end position="51"/>
    </location>
</feature>
<dbReference type="AlphaFoldDB" id="A0A9X2Z670"/>
<organism evidence="5 6">
    <name type="scientific">Mycobacterium yunnanensis</name>
    <dbReference type="NCBI Taxonomy" id="368477"/>
    <lineage>
        <taxon>Bacteria</taxon>
        <taxon>Bacillati</taxon>
        <taxon>Actinomycetota</taxon>
        <taxon>Actinomycetes</taxon>
        <taxon>Mycobacteriales</taxon>
        <taxon>Mycobacteriaceae</taxon>
        <taxon>Mycobacterium</taxon>
    </lineage>
</organism>
<gene>
    <name evidence="5" type="ORF">H7K45_25940</name>
</gene>
<evidence type="ECO:0000313" key="5">
    <source>
        <dbReference type="EMBL" id="MCV7424000.1"/>
    </source>
</evidence>
<dbReference type="CDD" id="cd06267">
    <property type="entry name" value="PBP1_LacI_sugar_binding-like"/>
    <property type="match status" value="1"/>
</dbReference>
<keyword evidence="6" id="KW-1185">Reference proteome</keyword>